<feature type="domain" description="Siphovirus-type tail component C-terminal" evidence="1">
    <location>
        <begin position="181"/>
        <end position="283"/>
    </location>
</feature>
<evidence type="ECO:0000313" key="2">
    <source>
        <dbReference type="EMBL" id="HIZ61393.1"/>
    </source>
</evidence>
<comment type="caution">
    <text evidence="2">The sequence shown here is derived from an EMBL/GenBank/DDBJ whole genome shotgun (WGS) entry which is preliminary data.</text>
</comment>
<gene>
    <name evidence="2" type="ORF">H9724_01300</name>
</gene>
<dbReference type="Proteomes" id="UP000824105">
    <property type="component" value="Unassembled WGS sequence"/>
</dbReference>
<reference evidence="2" key="2">
    <citation type="submission" date="2021-04" db="EMBL/GenBank/DDBJ databases">
        <authorList>
            <person name="Gilroy R."/>
        </authorList>
    </citation>
    <scope>NUCLEOTIDE SEQUENCE</scope>
    <source>
        <strain evidence="2">CHK188-11489</strain>
    </source>
</reference>
<name>A0A9D2FHL1_9FIRM</name>
<evidence type="ECO:0000313" key="3">
    <source>
        <dbReference type="Proteomes" id="UP000824105"/>
    </source>
</evidence>
<organism evidence="2 3">
    <name type="scientific">Candidatus Gemmiger avistercoris</name>
    <dbReference type="NCBI Taxonomy" id="2838606"/>
    <lineage>
        <taxon>Bacteria</taxon>
        <taxon>Bacillati</taxon>
        <taxon>Bacillota</taxon>
        <taxon>Clostridia</taxon>
        <taxon>Eubacteriales</taxon>
        <taxon>Gemmiger</taxon>
    </lineage>
</organism>
<dbReference type="AlphaFoldDB" id="A0A9D2FHL1"/>
<dbReference type="InterPro" id="IPR054738">
    <property type="entry name" value="Siphovirus-type_tail_C"/>
</dbReference>
<accession>A0A9D2FHL1</accession>
<evidence type="ECO:0000259" key="1">
    <source>
        <dbReference type="Pfam" id="PF22768"/>
    </source>
</evidence>
<protein>
    <submittedName>
        <fullName evidence="2">Phage tail family protein</fullName>
    </submittedName>
</protein>
<reference evidence="2" key="1">
    <citation type="journal article" date="2021" name="PeerJ">
        <title>Extensive microbial diversity within the chicken gut microbiome revealed by metagenomics and culture.</title>
        <authorList>
            <person name="Gilroy R."/>
            <person name="Ravi A."/>
            <person name="Getino M."/>
            <person name="Pursley I."/>
            <person name="Horton D.L."/>
            <person name="Alikhan N.F."/>
            <person name="Baker D."/>
            <person name="Gharbi K."/>
            <person name="Hall N."/>
            <person name="Watson M."/>
            <person name="Adriaenssens E.M."/>
            <person name="Foster-Nyarko E."/>
            <person name="Jarju S."/>
            <person name="Secka A."/>
            <person name="Antonio M."/>
            <person name="Oren A."/>
            <person name="Chaudhuri R.R."/>
            <person name="La Ragione R."/>
            <person name="Hildebrand F."/>
            <person name="Pallen M.J."/>
        </authorList>
    </citation>
    <scope>NUCLEOTIDE SEQUENCE</scope>
    <source>
        <strain evidence="2">CHK188-11489</strain>
    </source>
</reference>
<sequence length="286" mass="31984">MIDRVVVARIVRDDGVELLADGKDWLLTAINGADAPVYELFTEDNATDDGVTVTGKHVKSRDLQLDATSLAVAQNPVFRAQAKSFFNPKHTYKVYLTYMGTTHWLSAELTAHKVPNQKVNIPQTWSAYFLAANPYWQSVDDFGQDIAAITPRWGFPYMDHPTYGVLVDVANFTRSVIFEYDGDVPAYPTIILTADDAVTNPKIIKDNAYVRLIDELVKGDTVTITTNPRSIRITKNGVNVLNKTDRGSKFTALQMTPGTNTVRYEADYGDNNLHVVLRYNKQYLGV</sequence>
<dbReference type="Pfam" id="PF22768">
    <property type="entry name" value="SPP1_Dit"/>
    <property type="match status" value="1"/>
</dbReference>
<proteinExistence type="predicted"/>
<dbReference type="Gene3D" id="2.60.120.860">
    <property type="match status" value="1"/>
</dbReference>
<dbReference type="EMBL" id="DXBF01000011">
    <property type="protein sequence ID" value="HIZ61393.1"/>
    <property type="molecule type" value="Genomic_DNA"/>
</dbReference>